<protein>
    <submittedName>
        <fullName evidence="1">Uncharacterized protein</fullName>
    </submittedName>
</protein>
<evidence type="ECO:0000313" key="1">
    <source>
        <dbReference type="EMBL" id="PON99333.1"/>
    </source>
</evidence>
<comment type="caution">
    <text evidence="1">The sequence shown here is derived from an EMBL/GenBank/DDBJ whole genome shotgun (WGS) entry which is preliminary data.</text>
</comment>
<dbReference type="Proteomes" id="UP000237000">
    <property type="component" value="Unassembled WGS sequence"/>
</dbReference>
<evidence type="ECO:0000313" key="2">
    <source>
        <dbReference type="Proteomes" id="UP000237000"/>
    </source>
</evidence>
<dbReference type="AlphaFoldDB" id="A0A2P5FNM3"/>
<reference evidence="2" key="1">
    <citation type="submission" date="2016-06" db="EMBL/GenBank/DDBJ databases">
        <title>Parallel loss of symbiosis genes in relatives of nitrogen-fixing non-legume Parasponia.</title>
        <authorList>
            <person name="Van Velzen R."/>
            <person name="Holmer R."/>
            <person name="Bu F."/>
            <person name="Rutten L."/>
            <person name="Van Zeijl A."/>
            <person name="Liu W."/>
            <person name="Santuari L."/>
            <person name="Cao Q."/>
            <person name="Sharma T."/>
            <person name="Shen D."/>
            <person name="Roswanjaya Y."/>
            <person name="Wardhani T."/>
            <person name="Kalhor M.S."/>
            <person name="Jansen J."/>
            <person name="Van den Hoogen J."/>
            <person name="Gungor B."/>
            <person name="Hartog M."/>
            <person name="Hontelez J."/>
            <person name="Verver J."/>
            <person name="Yang W.-C."/>
            <person name="Schijlen E."/>
            <person name="Repin R."/>
            <person name="Schilthuizen M."/>
            <person name="Schranz E."/>
            <person name="Heidstra R."/>
            <person name="Miyata K."/>
            <person name="Fedorova E."/>
            <person name="Kohlen W."/>
            <person name="Bisseling T."/>
            <person name="Smit S."/>
            <person name="Geurts R."/>
        </authorList>
    </citation>
    <scope>NUCLEOTIDE SEQUENCE [LARGE SCALE GENOMIC DNA]</scope>
    <source>
        <strain evidence="2">cv. RG33-2</strain>
    </source>
</reference>
<dbReference type="EMBL" id="JXTC01000019">
    <property type="protein sequence ID" value="PON99333.1"/>
    <property type="molecule type" value="Genomic_DNA"/>
</dbReference>
<gene>
    <name evidence="1" type="ORF">TorRG33x02_048760</name>
</gene>
<keyword evidence="2" id="KW-1185">Reference proteome</keyword>
<accession>A0A2P5FNM3</accession>
<dbReference type="InParanoid" id="A0A2P5FNM3"/>
<proteinExistence type="predicted"/>
<sequence length="44" mass="5116">MLSSLSELGYCLDFFDTRKLAPVNPSLSIIRLCDFSYAYIYLYI</sequence>
<name>A0A2P5FNM3_TREOI</name>
<organism evidence="1 2">
    <name type="scientific">Trema orientale</name>
    <name type="common">Charcoal tree</name>
    <name type="synonym">Celtis orientalis</name>
    <dbReference type="NCBI Taxonomy" id="63057"/>
    <lineage>
        <taxon>Eukaryota</taxon>
        <taxon>Viridiplantae</taxon>
        <taxon>Streptophyta</taxon>
        <taxon>Embryophyta</taxon>
        <taxon>Tracheophyta</taxon>
        <taxon>Spermatophyta</taxon>
        <taxon>Magnoliopsida</taxon>
        <taxon>eudicotyledons</taxon>
        <taxon>Gunneridae</taxon>
        <taxon>Pentapetalae</taxon>
        <taxon>rosids</taxon>
        <taxon>fabids</taxon>
        <taxon>Rosales</taxon>
        <taxon>Cannabaceae</taxon>
        <taxon>Trema</taxon>
    </lineage>
</organism>